<dbReference type="OMA" id="LRTIMME"/>
<accession>C5KF48</accession>
<dbReference type="InParanoid" id="C5KF48"/>
<dbReference type="EMBL" id="GG672691">
    <property type="protein sequence ID" value="EER16850.1"/>
    <property type="molecule type" value="Genomic_DNA"/>
</dbReference>
<dbReference type="Proteomes" id="UP000007800">
    <property type="component" value="Unassembled WGS sequence"/>
</dbReference>
<reference evidence="1 2" key="1">
    <citation type="submission" date="2008-07" db="EMBL/GenBank/DDBJ databases">
        <authorList>
            <person name="El-Sayed N."/>
            <person name="Caler E."/>
            <person name="Inman J."/>
            <person name="Amedeo P."/>
            <person name="Hass B."/>
            <person name="Wortman J."/>
        </authorList>
    </citation>
    <scope>NUCLEOTIDE SEQUENCE [LARGE SCALE GENOMIC DNA]</scope>
    <source>
        <strain evidence="2">ATCC 50983 / TXsc</strain>
    </source>
</reference>
<keyword evidence="2" id="KW-1185">Reference proteome</keyword>
<dbReference type="OrthoDB" id="5578775at2759"/>
<gene>
    <name evidence="1" type="ORF">Pmar_PMAR004701</name>
</gene>
<evidence type="ECO:0000313" key="2">
    <source>
        <dbReference type="Proteomes" id="UP000007800"/>
    </source>
</evidence>
<evidence type="ECO:0008006" key="3">
    <source>
        <dbReference type="Google" id="ProtNLM"/>
    </source>
</evidence>
<name>C5KF48_PERM5</name>
<dbReference type="GeneID" id="9052855"/>
<dbReference type="InterPro" id="IPR027417">
    <property type="entry name" value="P-loop_NTPase"/>
</dbReference>
<protein>
    <recommendedName>
        <fullName evidence="3">DNA helicase</fullName>
    </recommendedName>
</protein>
<dbReference type="RefSeq" id="XP_002785054.1">
    <property type="nucleotide sequence ID" value="XM_002785008.1"/>
</dbReference>
<organism evidence="2">
    <name type="scientific">Perkinsus marinus (strain ATCC 50983 / TXsc)</name>
    <dbReference type="NCBI Taxonomy" id="423536"/>
    <lineage>
        <taxon>Eukaryota</taxon>
        <taxon>Sar</taxon>
        <taxon>Alveolata</taxon>
        <taxon>Perkinsozoa</taxon>
        <taxon>Perkinsea</taxon>
        <taxon>Perkinsida</taxon>
        <taxon>Perkinsidae</taxon>
        <taxon>Perkinsus</taxon>
    </lineage>
</organism>
<sequence length="177" mass="19265">MCVQGLLVLNSIRHACFLDENMRTAQQDFRDLLLRVRDGSQTEDENQIFLDRHLHALPAVEKASFAEAVLTTPTRERALSVNRAPLDVLAAGLVNVKAIHSGRGASSATDEIAKGLSSHVQLKVGVPVMLTATPAVMCGLTNGSFGRVAASNLLDLCLRTIMMEEWVCDIPYVYCPC</sequence>
<dbReference type="SUPFAM" id="SSF52540">
    <property type="entry name" value="P-loop containing nucleoside triphosphate hydrolases"/>
    <property type="match status" value="1"/>
</dbReference>
<dbReference type="AlphaFoldDB" id="C5KF48"/>
<proteinExistence type="predicted"/>
<evidence type="ECO:0000313" key="1">
    <source>
        <dbReference type="EMBL" id="EER16850.1"/>
    </source>
</evidence>